<accession>A0ABR2A9A9</accession>
<name>A0ABR2A9A9_9ROSI</name>
<gene>
    <name evidence="1" type="ORF">V6N12_018024</name>
</gene>
<sequence length="82" mass="9273">MCTDCRQTTRRVGESAIPTQARSRKRLEPAANSRARSSEPFNAHFLLLSSTLSSPRMIFLGVVIFRVSLFLIDNSKEDVWCV</sequence>
<proteinExistence type="predicted"/>
<evidence type="ECO:0000313" key="2">
    <source>
        <dbReference type="Proteomes" id="UP001472677"/>
    </source>
</evidence>
<protein>
    <submittedName>
        <fullName evidence="1">Uncharacterized protein</fullName>
    </submittedName>
</protein>
<dbReference type="EMBL" id="JBBPBM010000911">
    <property type="protein sequence ID" value="KAK8489603.1"/>
    <property type="molecule type" value="Genomic_DNA"/>
</dbReference>
<evidence type="ECO:0000313" key="1">
    <source>
        <dbReference type="EMBL" id="KAK8489603.1"/>
    </source>
</evidence>
<reference evidence="1 2" key="1">
    <citation type="journal article" date="2024" name="G3 (Bethesda)">
        <title>Genome assembly of Hibiscus sabdariffa L. provides insights into metabolisms of medicinal natural products.</title>
        <authorList>
            <person name="Kim T."/>
        </authorList>
    </citation>
    <scope>NUCLEOTIDE SEQUENCE [LARGE SCALE GENOMIC DNA]</scope>
    <source>
        <strain evidence="1">TK-2024</strain>
        <tissue evidence="1">Old leaves</tissue>
    </source>
</reference>
<organism evidence="1 2">
    <name type="scientific">Hibiscus sabdariffa</name>
    <name type="common">roselle</name>
    <dbReference type="NCBI Taxonomy" id="183260"/>
    <lineage>
        <taxon>Eukaryota</taxon>
        <taxon>Viridiplantae</taxon>
        <taxon>Streptophyta</taxon>
        <taxon>Embryophyta</taxon>
        <taxon>Tracheophyta</taxon>
        <taxon>Spermatophyta</taxon>
        <taxon>Magnoliopsida</taxon>
        <taxon>eudicotyledons</taxon>
        <taxon>Gunneridae</taxon>
        <taxon>Pentapetalae</taxon>
        <taxon>rosids</taxon>
        <taxon>malvids</taxon>
        <taxon>Malvales</taxon>
        <taxon>Malvaceae</taxon>
        <taxon>Malvoideae</taxon>
        <taxon>Hibiscus</taxon>
    </lineage>
</organism>
<keyword evidence="2" id="KW-1185">Reference proteome</keyword>
<comment type="caution">
    <text evidence="1">The sequence shown here is derived from an EMBL/GenBank/DDBJ whole genome shotgun (WGS) entry which is preliminary data.</text>
</comment>
<dbReference type="Proteomes" id="UP001472677">
    <property type="component" value="Unassembled WGS sequence"/>
</dbReference>